<protein>
    <submittedName>
        <fullName evidence="2">Uncharacterized protein</fullName>
    </submittedName>
</protein>
<evidence type="ECO:0000313" key="2">
    <source>
        <dbReference type="EMBL" id="KAF9584530.1"/>
    </source>
</evidence>
<reference evidence="2" key="1">
    <citation type="journal article" date="2020" name="Fungal Divers.">
        <title>Resolving the Mortierellaceae phylogeny through synthesis of multi-gene phylogenetics and phylogenomics.</title>
        <authorList>
            <person name="Vandepol N."/>
            <person name="Liber J."/>
            <person name="Desiro A."/>
            <person name="Na H."/>
            <person name="Kennedy M."/>
            <person name="Barry K."/>
            <person name="Grigoriev I.V."/>
            <person name="Miller A.N."/>
            <person name="O'Donnell K."/>
            <person name="Stajich J.E."/>
            <person name="Bonito G."/>
        </authorList>
    </citation>
    <scope>NUCLEOTIDE SEQUENCE</scope>
    <source>
        <strain evidence="2">KOD1015</strain>
    </source>
</reference>
<dbReference type="EMBL" id="JAABOA010000390">
    <property type="protein sequence ID" value="KAF9584530.1"/>
    <property type="molecule type" value="Genomic_DNA"/>
</dbReference>
<evidence type="ECO:0000256" key="1">
    <source>
        <dbReference type="SAM" id="MobiDB-lite"/>
    </source>
</evidence>
<comment type="caution">
    <text evidence="2">The sequence shown here is derived from an EMBL/GenBank/DDBJ whole genome shotgun (WGS) entry which is preliminary data.</text>
</comment>
<proteinExistence type="predicted"/>
<evidence type="ECO:0000313" key="3">
    <source>
        <dbReference type="Proteomes" id="UP000780801"/>
    </source>
</evidence>
<feature type="region of interest" description="Disordered" evidence="1">
    <location>
        <begin position="74"/>
        <end position="99"/>
    </location>
</feature>
<gene>
    <name evidence="2" type="ORF">BGW38_006121</name>
</gene>
<sequence length="138" mass="14860">MEEGSSSMPNRPEATVVIFDHTPDADEGHGSGSSTTGRAEGIGNRKGSYHDTPILQINKEGNNDNTIVEDLNVGGSSVGDPVDKFESNQSTLGVTPRTAPFTSMDEYEAEMLRDLNTRTSRVLLDQIIELDPPPKTGK</sequence>
<keyword evidence="3" id="KW-1185">Reference proteome</keyword>
<dbReference type="AlphaFoldDB" id="A0A9P6KH79"/>
<name>A0A9P6KH79_9FUNG</name>
<organism evidence="2 3">
    <name type="scientific">Lunasporangiospora selenospora</name>
    <dbReference type="NCBI Taxonomy" id="979761"/>
    <lineage>
        <taxon>Eukaryota</taxon>
        <taxon>Fungi</taxon>
        <taxon>Fungi incertae sedis</taxon>
        <taxon>Mucoromycota</taxon>
        <taxon>Mortierellomycotina</taxon>
        <taxon>Mortierellomycetes</taxon>
        <taxon>Mortierellales</taxon>
        <taxon>Mortierellaceae</taxon>
        <taxon>Lunasporangiospora</taxon>
    </lineage>
</organism>
<accession>A0A9P6KH79</accession>
<dbReference type="Proteomes" id="UP000780801">
    <property type="component" value="Unassembled WGS sequence"/>
</dbReference>
<feature type="region of interest" description="Disordered" evidence="1">
    <location>
        <begin position="1"/>
        <end position="51"/>
    </location>
</feature>